<evidence type="ECO:0000256" key="1">
    <source>
        <dbReference type="SAM" id="MobiDB-lite"/>
    </source>
</evidence>
<dbReference type="AlphaFoldDB" id="A0AAW0C540"/>
<evidence type="ECO:0000313" key="3">
    <source>
        <dbReference type="Proteomes" id="UP001362999"/>
    </source>
</evidence>
<dbReference type="Proteomes" id="UP001362999">
    <property type="component" value="Unassembled WGS sequence"/>
</dbReference>
<dbReference type="EMBL" id="JAWWNJ010000021">
    <property type="protein sequence ID" value="KAK7034319.1"/>
    <property type="molecule type" value="Genomic_DNA"/>
</dbReference>
<feature type="compositionally biased region" description="Low complexity" evidence="1">
    <location>
        <begin position="1"/>
        <end position="20"/>
    </location>
</feature>
<name>A0AAW0C540_9AGAR</name>
<reference evidence="2 3" key="1">
    <citation type="journal article" date="2024" name="J Genomics">
        <title>Draft genome sequencing and assembly of Favolaschia claudopus CIRM-BRFM 2984 isolated from oak limbs.</title>
        <authorList>
            <person name="Navarro D."/>
            <person name="Drula E."/>
            <person name="Chaduli D."/>
            <person name="Cazenave R."/>
            <person name="Ahrendt S."/>
            <person name="Wang J."/>
            <person name="Lipzen A."/>
            <person name="Daum C."/>
            <person name="Barry K."/>
            <person name="Grigoriev I.V."/>
            <person name="Favel A."/>
            <person name="Rosso M.N."/>
            <person name="Martin F."/>
        </authorList>
    </citation>
    <scope>NUCLEOTIDE SEQUENCE [LARGE SCALE GENOMIC DNA]</scope>
    <source>
        <strain evidence="2 3">CIRM-BRFM 2984</strain>
    </source>
</reference>
<gene>
    <name evidence="2" type="ORF">R3P38DRAFT_3496754</name>
</gene>
<feature type="region of interest" description="Disordered" evidence="1">
    <location>
        <begin position="1"/>
        <end position="34"/>
    </location>
</feature>
<protein>
    <submittedName>
        <fullName evidence="2">Uncharacterized protein</fullName>
    </submittedName>
</protein>
<feature type="compositionally biased region" description="Pro residues" evidence="1">
    <location>
        <begin position="21"/>
        <end position="31"/>
    </location>
</feature>
<proteinExistence type="predicted"/>
<accession>A0AAW0C540</accession>
<sequence length="351" mass="38351">MSISAPANNALPPTPSSSSAAPPPVTSPPNGPMTTALLTCQAATWIIADNDQATTPRFDGARGNPSTHTHLFKLVSVRSSSQRARQSDMGSRKHETAYVLHDPCAALVLTRSLQLLTRRGPTPTPLSDSSPPPTRVMPTIHRWPPEFTTPPDVHTALRFSSIISPQLSLCHQRWIATFANSPNFLASTILATRFSPFPTCIRQPAGIERCVERRSASPMNVARLVVGELPLLLHEHPINLKVPAVVPRALCCLTFSTDSSITIWLVRVDITFTKHLWTLARLRCHTILICTSTILTFSILKQLQIPFAFAPNCLFASSTSAACVCFTGIYENCIVTAKLSFQRRTASLDLI</sequence>
<evidence type="ECO:0000313" key="2">
    <source>
        <dbReference type="EMBL" id="KAK7034319.1"/>
    </source>
</evidence>
<keyword evidence="3" id="KW-1185">Reference proteome</keyword>
<organism evidence="2 3">
    <name type="scientific">Favolaschia claudopus</name>
    <dbReference type="NCBI Taxonomy" id="2862362"/>
    <lineage>
        <taxon>Eukaryota</taxon>
        <taxon>Fungi</taxon>
        <taxon>Dikarya</taxon>
        <taxon>Basidiomycota</taxon>
        <taxon>Agaricomycotina</taxon>
        <taxon>Agaricomycetes</taxon>
        <taxon>Agaricomycetidae</taxon>
        <taxon>Agaricales</taxon>
        <taxon>Marasmiineae</taxon>
        <taxon>Mycenaceae</taxon>
        <taxon>Favolaschia</taxon>
    </lineage>
</organism>
<comment type="caution">
    <text evidence="2">The sequence shown here is derived from an EMBL/GenBank/DDBJ whole genome shotgun (WGS) entry which is preliminary data.</text>
</comment>